<gene>
    <name evidence="2" type="ORF">Amon01_000145800</name>
</gene>
<dbReference type="Proteomes" id="UP001165063">
    <property type="component" value="Unassembled WGS sequence"/>
</dbReference>
<dbReference type="OrthoDB" id="4080456at2759"/>
<comment type="caution">
    <text evidence="2">The sequence shown here is derived from an EMBL/GenBank/DDBJ whole genome shotgun (WGS) entry which is preliminary data.</text>
</comment>
<dbReference type="InterPro" id="IPR036063">
    <property type="entry name" value="Smr_dom_sf"/>
</dbReference>
<dbReference type="AlphaFoldDB" id="A0A9W6YUN0"/>
<sequence>MVKQIYSERANIKLLEAKQAMDESGEDEISVRLDQAKFHNELDLHGLSVKSAVRATEEALSFWWDSEISYRERRNANMKLVRAQAGDFRVITGRGLHSAGGQSKIKGSVNKFLRVGGFTFKDDGGAFIVTGKKRS</sequence>
<evidence type="ECO:0000259" key="1">
    <source>
        <dbReference type="PROSITE" id="PS50828"/>
    </source>
</evidence>
<proteinExistence type="predicted"/>
<dbReference type="SUPFAM" id="SSF160443">
    <property type="entry name" value="SMR domain-like"/>
    <property type="match status" value="1"/>
</dbReference>
<protein>
    <submittedName>
        <fullName evidence="2">Unnamed protein product</fullName>
    </submittedName>
</protein>
<keyword evidence="3" id="KW-1185">Reference proteome</keyword>
<dbReference type="SMART" id="SM00463">
    <property type="entry name" value="SMR"/>
    <property type="match status" value="1"/>
</dbReference>
<organism evidence="2 3">
    <name type="scientific">Ambrosiozyma monospora</name>
    <name type="common">Yeast</name>
    <name type="synonym">Endomycopsis monosporus</name>
    <dbReference type="NCBI Taxonomy" id="43982"/>
    <lineage>
        <taxon>Eukaryota</taxon>
        <taxon>Fungi</taxon>
        <taxon>Dikarya</taxon>
        <taxon>Ascomycota</taxon>
        <taxon>Saccharomycotina</taxon>
        <taxon>Pichiomycetes</taxon>
        <taxon>Pichiales</taxon>
        <taxon>Pichiaceae</taxon>
        <taxon>Ambrosiozyma</taxon>
    </lineage>
</organism>
<accession>A0A9W6YUN0</accession>
<dbReference type="GO" id="GO:0005634">
    <property type="term" value="C:nucleus"/>
    <property type="evidence" value="ECO:0007669"/>
    <property type="project" value="TreeGrafter"/>
</dbReference>
<evidence type="ECO:0000313" key="3">
    <source>
        <dbReference type="Proteomes" id="UP001165063"/>
    </source>
</evidence>
<feature type="domain" description="Smr" evidence="1">
    <location>
        <begin position="42"/>
        <end position="132"/>
    </location>
</feature>
<dbReference type="EMBL" id="BSXU01000455">
    <property type="protein sequence ID" value="GMG20733.1"/>
    <property type="molecule type" value="Genomic_DNA"/>
</dbReference>
<dbReference type="InterPro" id="IPR052772">
    <property type="entry name" value="Endo/PolyKinase_Domain-Protein"/>
</dbReference>
<dbReference type="PROSITE" id="PS50828">
    <property type="entry name" value="SMR"/>
    <property type="match status" value="1"/>
</dbReference>
<name>A0A9W6YUN0_AMBMO</name>
<dbReference type="GO" id="GO:0004519">
    <property type="term" value="F:endonuclease activity"/>
    <property type="evidence" value="ECO:0007669"/>
    <property type="project" value="TreeGrafter"/>
</dbReference>
<dbReference type="PANTHER" id="PTHR46535">
    <property type="entry name" value="NEDD4-BINDING PROTEIN 2"/>
    <property type="match status" value="1"/>
</dbReference>
<dbReference type="PANTHER" id="PTHR46535:SF1">
    <property type="entry name" value="NEDD4-BINDING PROTEIN 2"/>
    <property type="match status" value="1"/>
</dbReference>
<dbReference type="InterPro" id="IPR002625">
    <property type="entry name" value="Smr_dom"/>
</dbReference>
<evidence type="ECO:0000313" key="2">
    <source>
        <dbReference type="EMBL" id="GMG20733.1"/>
    </source>
</evidence>
<reference evidence="2" key="1">
    <citation type="submission" date="2023-04" db="EMBL/GenBank/DDBJ databases">
        <title>Ambrosiozyma monospora NBRC 1965.</title>
        <authorList>
            <person name="Ichikawa N."/>
            <person name="Sato H."/>
            <person name="Tonouchi N."/>
        </authorList>
    </citation>
    <scope>NUCLEOTIDE SEQUENCE</scope>
    <source>
        <strain evidence="2">NBRC 1965</strain>
    </source>
</reference>
<dbReference type="Gene3D" id="3.30.1370.110">
    <property type="match status" value="1"/>
</dbReference>